<dbReference type="PANTHER" id="PTHR44942:SF4">
    <property type="entry name" value="METHYLTRANSFERASE TYPE 11 DOMAIN-CONTAINING PROTEIN"/>
    <property type="match status" value="1"/>
</dbReference>
<dbReference type="Pfam" id="PF08241">
    <property type="entry name" value="Methyltransf_11"/>
    <property type="match status" value="1"/>
</dbReference>
<evidence type="ECO:0000313" key="6">
    <source>
        <dbReference type="EMBL" id="KAG7660741.1"/>
    </source>
</evidence>
<feature type="compositionally biased region" description="Acidic residues" evidence="4">
    <location>
        <begin position="575"/>
        <end position="595"/>
    </location>
</feature>
<feature type="region of interest" description="Disordered" evidence="4">
    <location>
        <begin position="1268"/>
        <end position="1354"/>
    </location>
</feature>
<evidence type="ECO:0000256" key="1">
    <source>
        <dbReference type="ARBA" id="ARBA00008361"/>
    </source>
</evidence>
<keyword evidence="2" id="KW-0489">Methyltransferase</keyword>
<reference evidence="6 7" key="1">
    <citation type="journal article" date="2021" name="DNA Res.">
        <title>Genome analysis of Candida subhashii reveals its hybrid nature and dual mitochondrial genome conformations.</title>
        <authorList>
            <person name="Mixao V."/>
            <person name="Hegedusova E."/>
            <person name="Saus E."/>
            <person name="Pryszcz L.P."/>
            <person name="Cillingova A."/>
            <person name="Nosek J."/>
            <person name="Gabaldon T."/>
        </authorList>
    </citation>
    <scope>NUCLEOTIDE SEQUENCE [LARGE SCALE GENOMIC DNA]</scope>
    <source>
        <strain evidence="6 7">CBS 10753</strain>
    </source>
</reference>
<evidence type="ECO:0000259" key="5">
    <source>
        <dbReference type="Pfam" id="PF08241"/>
    </source>
</evidence>
<feature type="compositionally biased region" description="Polar residues" evidence="4">
    <location>
        <begin position="1339"/>
        <end position="1348"/>
    </location>
</feature>
<comment type="similarity">
    <text evidence="1">Belongs to the methyltransferase superfamily.</text>
</comment>
<feature type="compositionally biased region" description="Acidic residues" evidence="4">
    <location>
        <begin position="451"/>
        <end position="467"/>
    </location>
</feature>
<proteinExistence type="inferred from homology"/>
<feature type="compositionally biased region" description="Acidic residues" evidence="4">
    <location>
        <begin position="425"/>
        <end position="434"/>
    </location>
</feature>
<feature type="compositionally biased region" description="Acidic residues" evidence="4">
    <location>
        <begin position="1107"/>
        <end position="1117"/>
    </location>
</feature>
<organism evidence="6 7">
    <name type="scientific">[Candida] subhashii</name>
    <dbReference type="NCBI Taxonomy" id="561895"/>
    <lineage>
        <taxon>Eukaryota</taxon>
        <taxon>Fungi</taxon>
        <taxon>Dikarya</taxon>
        <taxon>Ascomycota</taxon>
        <taxon>Saccharomycotina</taxon>
        <taxon>Pichiomycetes</taxon>
        <taxon>Debaryomycetaceae</taxon>
        <taxon>Spathaspora</taxon>
    </lineage>
</organism>
<dbReference type="CDD" id="cd02440">
    <property type="entry name" value="AdoMet_MTases"/>
    <property type="match status" value="1"/>
</dbReference>
<feature type="region of interest" description="Disordered" evidence="4">
    <location>
        <begin position="154"/>
        <end position="760"/>
    </location>
</feature>
<feature type="compositionally biased region" description="Acidic residues" evidence="4">
    <location>
        <begin position="184"/>
        <end position="205"/>
    </location>
</feature>
<keyword evidence="3" id="KW-0808">Transferase</keyword>
<feature type="compositionally biased region" description="Low complexity" evidence="4">
    <location>
        <begin position="1272"/>
        <end position="1293"/>
    </location>
</feature>
<dbReference type="RefSeq" id="XP_049260974.1">
    <property type="nucleotide sequence ID" value="XM_049409798.1"/>
</dbReference>
<keyword evidence="7" id="KW-1185">Reference proteome</keyword>
<feature type="compositionally biased region" description="Low complexity" evidence="4">
    <location>
        <begin position="746"/>
        <end position="755"/>
    </location>
</feature>
<feature type="compositionally biased region" description="Acidic residues" evidence="4">
    <location>
        <begin position="501"/>
        <end position="517"/>
    </location>
</feature>
<feature type="compositionally biased region" description="Acidic residues" evidence="4">
    <location>
        <begin position="475"/>
        <end position="484"/>
    </location>
</feature>
<feature type="region of interest" description="Disordered" evidence="4">
    <location>
        <begin position="1107"/>
        <end position="1135"/>
    </location>
</feature>
<feature type="compositionally biased region" description="Polar residues" evidence="4">
    <location>
        <begin position="166"/>
        <end position="175"/>
    </location>
</feature>
<dbReference type="InterPro" id="IPR051052">
    <property type="entry name" value="Diverse_substrate_MTase"/>
</dbReference>
<dbReference type="Proteomes" id="UP000694255">
    <property type="component" value="Unassembled WGS sequence"/>
</dbReference>
<evidence type="ECO:0000256" key="2">
    <source>
        <dbReference type="ARBA" id="ARBA00022603"/>
    </source>
</evidence>
<feature type="compositionally biased region" description="Acidic residues" evidence="4">
    <location>
        <begin position="254"/>
        <end position="265"/>
    </location>
</feature>
<dbReference type="GeneID" id="73472503"/>
<gene>
    <name evidence="6" type="ORF">J8A68_005703</name>
</gene>
<dbReference type="InterPro" id="IPR013216">
    <property type="entry name" value="Methyltransf_11"/>
</dbReference>
<evidence type="ECO:0000256" key="4">
    <source>
        <dbReference type="SAM" id="MobiDB-lite"/>
    </source>
</evidence>
<feature type="compositionally biased region" description="Acidic residues" evidence="4">
    <location>
        <begin position="276"/>
        <end position="334"/>
    </location>
</feature>
<name>A0A8J5Q5G9_9ASCO</name>
<dbReference type="PANTHER" id="PTHR44942">
    <property type="entry name" value="METHYLTRANSF_11 DOMAIN-CONTAINING PROTEIN"/>
    <property type="match status" value="1"/>
</dbReference>
<protein>
    <recommendedName>
        <fullName evidence="5">Methyltransferase type 11 domain-containing protein</fullName>
    </recommendedName>
</protein>
<feature type="compositionally biased region" description="Low complexity" evidence="4">
    <location>
        <begin position="698"/>
        <end position="712"/>
    </location>
</feature>
<accession>A0A8J5Q5G9</accession>
<feature type="compositionally biased region" description="Acidic residues" evidence="4">
    <location>
        <begin position="401"/>
        <end position="417"/>
    </location>
</feature>
<dbReference type="GO" id="GO:0008757">
    <property type="term" value="F:S-adenosylmethionine-dependent methyltransferase activity"/>
    <property type="evidence" value="ECO:0007669"/>
    <property type="project" value="InterPro"/>
</dbReference>
<sequence>MNPIAFYEINGVKHYLSCDQESCLLTTDLLYATDFTFDSDVLMADDMNVGYPLSGNYPLALIETIKGAILLDYTLDETKGVLNLGGTIRSCKLTIQRENKVTFEGGTTECFAIRKFNMVNSTPMQNPESYDADGSENEILFEESSDRQIIPSAEDQPEEKPFQIPESATNVASQQHELEARENSEDEFTSDEPEYSADVASDEPETATSGNATLVEPETSADADYSTEFTSEEPEYSTDLASDEPESSAHVISDEPETDEPETSDYADYSTVSTSEEPEYSTDLASDEPETLIDTTSDEPEYSTDVPSDEPETSIDATSDEAEYSTDVASDEPETLINPTSEEPEYSTDVASDEPQTSVDATFDELETSVDATSDEPETSDDSDYSTVSTSGEPQYSTDATSDEQETSIDATTDEQESSANTTSDEPETSDDSDYSTVSTSGEPQYSTDATSDEQETSIDATTDEQESSANTTSDEPETSDDSDYSTVSTSGEPQYSTDATSDEQETSIDATTDEQESSANTTSDEPDTSVIVTSDEPEISENADYSTDAALDEPESSANTTSDEPETSVIVTLDEPETSEDADYSTDAALDEPESSANTTSDEPESSANPTSDEPETSAIVTSDEPEISEDADYSTDAVLDEPESSANTTSDEPESSAQFNPEEPESSVNESESAAQATSDEPETSVSATSDEPESSNESTSEESSAQATSDEPESSVMVTSDEPESSSSSEEASSPEIQPFSSETTTEVTTATIDRIETSKVVEPTEVVPEEPFTIDVVVSEEELVFGFNGTHVILVEEDEAAFTIEEGVMGVGIEDQYIQVQEDGLLLAVGRENASLGWSMIDNQIHYDPPEESGLRRRKVAEFTSCDSLVYVNVEGCMSLELVPKNIQEVAPESSAVLEFSTSSSISESLSETQSSSSQTSLESSTEPQSSSSESSSESSSSGTLLETESSSVQTTSRTSQESSIEPQPTQIDPTRPFRIWGSLKGQEYGHFAQNGNSIVFGSTYQEITFSIQNTYLVIADGLYIQNSTNGLVVTTSKEDASPGFSVVDGGIYYNTITDGNLGDAKPVEFLVCETATGVFVVHVNVEEDGGCVNLEVQLENTDENPVESEIESDASVTTRHGSRHSLAGSRHTDIDVDRTSVSVAATTSSDAVHSAASDFVSTTDYIGTKPKSSFVTITRQNTKTVTQCGVENKCQTRTSVYLIIIETYCPVVEEEFITTLTKTVTKCKDNTCGEVIEESTSTSTRTSIVTDYVLSEINNVGNSINLSGTDSGSGSNGDINAESESDSGSAGGANSGSGSDDSDSPSNGENIGSGSGSESNGNGEENVIEGAPSGSISTGSVATDDSPEQVGDYYTAVGVDLSNDAGRSEGPTLAAHNTAVTSFNSNHAEYDVYRPSFTPVLVNPFLAELGLAEQDQDGEFKFKTEKVILELAAGTGKFTHNLIKNGWGSNDENNNLIIVEPSSGMLDSFKSNFPDLKNVHQGDSYKLPVGDSTVDVIIIAQAFHWFADLESLAELNRVLKPDGKLGLIWNFDYSSPSQSGLVADAKFFNDNSLYFDKIKFEEYEKCSELFESYFDNQKWNAEVTKYIYSFDQHVPQYRHGKWRPILERANPFFGSEIKDLFVFYDKGIKRDEVWKYWETRSYITELGDEDKERMKKHVEESIDILVDDNSYSDKEKTILIKPMGTHAVVLNVKK</sequence>
<evidence type="ECO:0000256" key="3">
    <source>
        <dbReference type="ARBA" id="ARBA00022679"/>
    </source>
</evidence>
<feature type="compositionally biased region" description="Acidic residues" evidence="4">
    <location>
        <begin position="230"/>
        <end position="246"/>
    </location>
</feature>
<dbReference type="EMBL" id="JAGSYN010000274">
    <property type="protein sequence ID" value="KAG7660741.1"/>
    <property type="molecule type" value="Genomic_DNA"/>
</dbReference>
<comment type="caution">
    <text evidence="6">The sequence shown here is derived from an EMBL/GenBank/DDBJ whole genome shotgun (WGS) entry which is preliminary data.</text>
</comment>
<feature type="compositionally biased region" description="Low complexity" evidence="4">
    <location>
        <begin position="728"/>
        <end position="739"/>
    </location>
</feature>
<evidence type="ECO:0000313" key="7">
    <source>
        <dbReference type="Proteomes" id="UP000694255"/>
    </source>
</evidence>
<feature type="compositionally biased region" description="Low complexity" evidence="4">
    <location>
        <begin position="913"/>
        <end position="970"/>
    </location>
</feature>
<feature type="compositionally biased region" description="Polar residues" evidence="4">
    <location>
        <begin position="596"/>
        <end position="613"/>
    </location>
</feature>
<feature type="domain" description="Methyltransferase type 11" evidence="5">
    <location>
        <begin position="1434"/>
        <end position="1530"/>
    </location>
</feature>
<feature type="region of interest" description="Disordered" evidence="4">
    <location>
        <begin position="913"/>
        <end position="981"/>
    </location>
</feature>
<feature type="compositionally biased region" description="Polar residues" evidence="4">
    <location>
        <begin position="676"/>
        <end position="691"/>
    </location>
</feature>
<dbReference type="OrthoDB" id="10027013at2759"/>
<feature type="compositionally biased region" description="Acidic residues" evidence="4">
    <location>
        <begin position="362"/>
        <end position="384"/>
    </location>
</feature>
<dbReference type="GO" id="GO:0032259">
    <property type="term" value="P:methylation"/>
    <property type="evidence" value="ECO:0007669"/>
    <property type="project" value="UniProtKB-KW"/>
</dbReference>
<feature type="compositionally biased region" description="Low complexity" evidence="4">
    <location>
        <begin position="1301"/>
        <end position="1335"/>
    </location>
</feature>
<feature type="compositionally biased region" description="Polar residues" evidence="4">
    <location>
        <begin position="646"/>
        <end position="661"/>
    </location>
</feature>
<feature type="compositionally biased region" description="Acidic residues" evidence="4">
    <location>
        <begin position="625"/>
        <end position="645"/>
    </location>
</feature>